<feature type="region of interest" description="Disordered" evidence="4">
    <location>
        <begin position="1695"/>
        <end position="1727"/>
    </location>
</feature>
<feature type="region of interest" description="Disordered" evidence="4">
    <location>
        <begin position="1133"/>
        <end position="1165"/>
    </location>
</feature>
<dbReference type="Pfam" id="PF07064">
    <property type="entry name" value="RIC1"/>
    <property type="match status" value="1"/>
</dbReference>
<feature type="domain" description="PDZ" evidence="5">
    <location>
        <begin position="1513"/>
        <end position="1568"/>
    </location>
</feature>
<feature type="region of interest" description="Disordered" evidence="4">
    <location>
        <begin position="1331"/>
        <end position="1362"/>
    </location>
</feature>
<sequence length="1744" mass="190806">MYIPVDRETKFRLPVPNEDGDLREHRIVKCIASNREKIFMAIVTSDCVYIWLAYPHLLLCTLRISAGDVIERGTLNKAYWNYDSSHIVITTSRNNLLIYKVIVSSENCYNLIDPPDVHFRRSSQELFLRGPRPSLSLFPSIVVNLAAPASCCVPLREELFVCLRNGFIHHISWDGQVRAEYSLKLSGVPFAHDQLQSKPDFVTDQTVHVIDAVYAPLVGGYCIVLSDGRAALLTSSDSRFHPNSVLGVWALNMKDATCTDVNHKFRLLTFGCANGDVAAYHLDDADGSLVQTFRVALKVQNGPDVANRVGNVSGMQVLTNGGAFVAVWSSKAPASNGCASSNSQLPPTLAVFTPFGTQTWCSLESITDGNGTSVSYTSVDWGPEGYHLWLGRSDGLAILPMARSAALCNPVMDHTNHIVLLCSSRILISSKREREGNASAPHAVWSTLNPPHEYIASNWPIRYAAVDQDSAKTLVVAGLRGLAHCTLPTGRWKIFGNESHEASLMVTGGVLIWGGTVGTACYDVDSTREQLRFYPLNKKLDNRYASIHELECRVIMMSLRSDALVTFDIDGRIMMYHLEKKGDSADEPIKVLVDQIAEIRVGDLVTHPACLVSIHLTQLSLDSSASSFFTGVDTVLINVSGRLLTLNPHKSTKDVEMDEPFQLNQPIMVASFVEQIWHYRAVTDEEPKGLPHLINALWINCGSRGMRVWLPLISARRGMTSQDTSFISKRIMLPFELDICPLVICSNDCLAVGVESLPTSFYSGSKRAAVLYSLHRNSEVFAHHILRQLLKRNLGVFALEVAAACRGLPHFPHSLELLLHGVLEEEATSSEPIPDPLLPRCVAFIQEFPEFLRTVAHCARKTELALWSSLFAVTGSPNDLFEVCLRDSQLHTAASYLIVLQSIESTQTSQEQALRLLREALSAGEWSIAKDMVRFTRAIGLEDMDSPARTPPPSRTSSRRHAASINSVAEADDLVFARFQAAGRISKVRHSHADSRETNRKDSTGSSGKKAAARVASNDNAPPSPTQANPVAEKMNAILDGHAAHLLEEYCIRDLGFFVSALDLDIYQVLSPAVRKSVHEFPLALTRVHSQFSWPYPVASKKMVDQLEKRLGSMRCSRSAISLNGPVLTELTKSSKDSDITPTATVGSQEKSDLRAGSSSPSGDSTTIEFAHLLPVRENGNHIEACSSTLGSPGSSMTQFFDTPDGRGANTSDWQGVTLLVGEHSSGGSADSLAQMSQLISWLSNAGCLDWVFILCVVSRDIVRLRAEINVESVKKVGTEAFKHMMCGCGELLEWATQNCLGYVSILRVFAAHLEIVAEAVGLSRKHFTKRTSSQDGGLHTNNKSPPFKLASPPSENSLRASRTMAGGPKLRETFGIPGRRGRERTVGTPACCIEGVCRLDFHYFIKYCMAETPQLVKGRADVKLKNATMVGVEVKESKVTNIQAYSLLIGHLFVGDIIVAVNGVKITNTDEFIKALNSKLPGVVAIEYLRDEMCTCDVKPLPAIKPGCELFEVTITWRSGGTPIGLLIHRNFSGRVVVAMVESGCTASKVVKPGDVLVKVNDKEVNDRDVARKLIMESINSSKRVSLTLERLTFLTAGTPPLPSPRQQGSSVPSSKVPDASGLKSPIRRGSPNNFKLSAPPINTKVDVALPADVLAILEANKNFFMVQCTLPPCLKKSKGSVSTAHLEVAPVPHTETSIPYDPSPKPLKVTPKREGPKDGRATMRIRTRSFRQLAEEADSAAH</sequence>
<gene>
    <name evidence="6" type="primary">Necator_chrII.g5637</name>
    <name evidence="6" type="ORF">RB195_017844</name>
</gene>
<keyword evidence="7" id="KW-1185">Reference proteome</keyword>
<dbReference type="PANTHER" id="PTHR22746:SF10">
    <property type="entry name" value="GUANINE NUCLEOTIDE EXCHANGE FACTOR SUBUNIT RIC1"/>
    <property type="match status" value="1"/>
</dbReference>
<evidence type="ECO:0000256" key="1">
    <source>
        <dbReference type="ARBA" id="ARBA00004370"/>
    </source>
</evidence>
<accession>A0ABR1C716</accession>
<feature type="region of interest" description="Disordered" evidence="4">
    <location>
        <begin position="943"/>
        <end position="962"/>
    </location>
</feature>
<dbReference type="InterPro" id="IPR040096">
    <property type="entry name" value="Ric1"/>
</dbReference>
<dbReference type="InterPro" id="IPR036034">
    <property type="entry name" value="PDZ_sf"/>
</dbReference>
<dbReference type="SUPFAM" id="SSF69322">
    <property type="entry name" value="Tricorn protease domain 2"/>
    <property type="match status" value="1"/>
</dbReference>
<feature type="compositionally biased region" description="Basic and acidic residues" evidence="4">
    <location>
        <begin position="1713"/>
        <end position="1723"/>
    </location>
</feature>
<evidence type="ECO:0000313" key="6">
    <source>
        <dbReference type="EMBL" id="KAK6734308.1"/>
    </source>
</evidence>
<name>A0ABR1C716_NECAM</name>
<evidence type="ECO:0000259" key="5">
    <source>
        <dbReference type="PROSITE" id="PS50106"/>
    </source>
</evidence>
<evidence type="ECO:0000256" key="3">
    <source>
        <dbReference type="ARBA" id="ARBA00029879"/>
    </source>
</evidence>
<dbReference type="InterPro" id="IPR001478">
    <property type="entry name" value="PDZ"/>
</dbReference>
<dbReference type="PANTHER" id="PTHR22746">
    <property type="entry name" value="RAB6A-GEF COMPLEX PARTNER PROTEIN 1"/>
    <property type="match status" value="1"/>
</dbReference>
<feature type="compositionally biased region" description="Basic and acidic residues" evidence="4">
    <location>
        <begin position="991"/>
        <end position="1003"/>
    </location>
</feature>
<proteinExistence type="predicted"/>
<evidence type="ECO:0000256" key="2">
    <source>
        <dbReference type="ARBA" id="ARBA00023136"/>
    </source>
</evidence>
<evidence type="ECO:0000313" key="7">
    <source>
        <dbReference type="Proteomes" id="UP001303046"/>
    </source>
</evidence>
<comment type="subcellular location">
    <subcellularLocation>
        <location evidence="1">Membrane</location>
    </subcellularLocation>
</comment>
<comment type="caution">
    <text evidence="6">The sequence shown here is derived from an EMBL/GenBank/DDBJ whole genome shotgun (WGS) entry which is preliminary data.</text>
</comment>
<feature type="compositionally biased region" description="Polar residues" evidence="4">
    <location>
        <begin position="1331"/>
        <end position="1345"/>
    </location>
</feature>
<evidence type="ECO:0000256" key="4">
    <source>
        <dbReference type="SAM" id="MobiDB-lite"/>
    </source>
</evidence>
<dbReference type="SUPFAM" id="SSF50978">
    <property type="entry name" value="WD40 repeat-like"/>
    <property type="match status" value="1"/>
</dbReference>
<feature type="region of interest" description="Disordered" evidence="4">
    <location>
        <begin position="1599"/>
        <end position="1639"/>
    </location>
</feature>
<protein>
    <recommendedName>
        <fullName evidence="3">Protein RIC1 homolog</fullName>
    </recommendedName>
</protein>
<dbReference type="SUPFAM" id="SSF50156">
    <property type="entry name" value="PDZ domain-like"/>
    <property type="match status" value="2"/>
</dbReference>
<keyword evidence="2" id="KW-0472">Membrane</keyword>
<dbReference type="Pfam" id="PF25440">
    <property type="entry name" value="Beta-prop_RIC1_2nd"/>
    <property type="match status" value="1"/>
</dbReference>
<dbReference type="InterPro" id="IPR036322">
    <property type="entry name" value="WD40_repeat_dom_sf"/>
</dbReference>
<dbReference type="InterPro" id="IPR009771">
    <property type="entry name" value="RIC1_C"/>
</dbReference>
<feature type="compositionally biased region" description="Polar residues" evidence="4">
    <location>
        <begin position="1017"/>
        <end position="1029"/>
    </location>
</feature>
<feature type="compositionally biased region" description="Polar residues" evidence="4">
    <location>
        <begin position="1606"/>
        <end position="1615"/>
    </location>
</feature>
<feature type="region of interest" description="Disordered" evidence="4">
    <location>
        <begin position="987"/>
        <end position="1029"/>
    </location>
</feature>
<dbReference type="Proteomes" id="UP001303046">
    <property type="component" value="Unassembled WGS sequence"/>
</dbReference>
<organism evidence="6 7">
    <name type="scientific">Necator americanus</name>
    <name type="common">Human hookworm</name>
    <dbReference type="NCBI Taxonomy" id="51031"/>
    <lineage>
        <taxon>Eukaryota</taxon>
        <taxon>Metazoa</taxon>
        <taxon>Ecdysozoa</taxon>
        <taxon>Nematoda</taxon>
        <taxon>Chromadorea</taxon>
        <taxon>Rhabditida</taxon>
        <taxon>Rhabditina</taxon>
        <taxon>Rhabditomorpha</taxon>
        <taxon>Strongyloidea</taxon>
        <taxon>Ancylostomatidae</taxon>
        <taxon>Bunostominae</taxon>
        <taxon>Necator</taxon>
    </lineage>
</organism>
<dbReference type="Gene3D" id="2.30.42.10">
    <property type="match status" value="2"/>
</dbReference>
<dbReference type="PROSITE" id="PS50106">
    <property type="entry name" value="PDZ"/>
    <property type="match status" value="1"/>
</dbReference>
<dbReference type="SMART" id="SM00228">
    <property type="entry name" value="PDZ"/>
    <property type="match status" value="2"/>
</dbReference>
<reference evidence="6 7" key="1">
    <citation type="submission" date="2023-08" db="EMBL/GenBank/DDBJ databases">
        <title>A Necator americanus chromosomal reference genome.</title>
        <authorList>
            <person name="Ilik V."/>
            <person name="Petrzelkova K.J."/>
            <person name="Pardy F."/>
            <person name="Fuh T."/>
            <person name="Niatou-Singa F.S."/>
            <person name="Gouil Q."/>
            <person name="Baker L."/>
            <person name="Ritchie M.E."/>
            <person name="Jex A.R."/>
            <person name="Gazzola D."/>
            <person name="Li H."/>
            <person name="Toshio Fujiwara R."/>
            <person name="Zhan B."/>
            <person name="Aroian R.V."/>
            <person name="Pafco B."/>
            <person name="Schwarz E.M."/>
        </authorList>
    </citation>
    <scope>NUCLEOTIDE SEQUENCE [LARGE SCALE GENOMIC DNA]</scope>
    <source>
        <strain evidence="6 7">Aroian</strain>
        <tissue evidence="6">Whole animal</tissue>
    </source>
</reference>
<feature type="compositionally biased region" description="Polar residues" evidence="4">
    <location>
        <begin position="1140"/>
        <end position="1149"/>
    </location>
</feature>
<dbReference type="EMBL" id="JAVFWL010000002">
    <property type="protein sequence ID" value="KAK6734308.1"/>
    <property type="molecule type" value="Genomic_DNA"/>
</dbReference>